<dbReference type="InterPro" id="IPR000182">
    <property type="entry name" value="GNAT_dom"/>
</dbReference>
<dbReference type="InterPro" id="IPR025559">
    <property type="entry name" value="Eis_dom"/>
</dbReference>
<dbReference type="AlphaFoldDB" id="A0A5P9QEJ7"/>
<dbReference type="Proteomes" id="UP000326702">
    <property type="component" value="Chromosome"/>
</dbReference>
<dbReference type="HAMAP" id="MF_01812">
    <property type="entry name" value="Eis"/>
    <property type="match status" value="1"/>
</dbReference>
<evidence type="ECO:0000259" key="5">
    <source>
        <dbReference type="PROSITE" id="PS51186"/>
    </source>
</evidence>
<dbReference type="Pfam" id="PF13527">
    <property type="entry name" value="Acetyltransf_9"/>
    <property type="match status" value="1"/>
</dbReference>
<feature type="domain" description="N-acetyltransferase" evidence="5">
    <location>
        <begin position="34"/>
        <end position="189"/>
    </location>
</feature>
<dbReference type="PANTHER" id="PTHR37817">
    <property type="entry name" value="N-ACETYLTRANSFERASE EIS"/>
    <property type="match status" value="1"/>
</dbReference>
<dbReference type="InterPro" id="IPR051554">
    <property type="entry name" value="Acetyltransferase_Eis"/>
</dbReference>
<keyword evidence="2 4" id="KW-0808">Transferase</keyword>
<evidence type="ECO:0000256" key="4">
    <source>
        <dbReference type="HAMAP-Rule" id="MF_01812"/>
    </source>
</evidence>
<keyword evidence="3 4" id="KW-0012">Acyltransferase</keyword>
<proteinExistence type="inferred from homology"/>
<evidence type="ECO:0000313" key="6">
    <source>
        <dbReference type="EMBL" id="QFU99699.1"/>
    </source>
</evidence>
<dbReference type="Pfam" id="PF17668">
    <property type="entry name" value="Acetyltransf_17"/>
    <property type="match status" value="1"/>
</dbReference>
<evidence type="ECO:0000256" key="2">
    <source>
        <dbReference type="ARBA" id="ARBA00022679"/>
    </source>
</evidence>
<evidence type="ECO:0000256" key="3">
    <source>
        <dbReference type="ARBA" id="ARBA00023315"/>
    </source>
</evidence>
<feature type="binding site" evidence="4">
    <location>
        <begin position="119"/>
        <end position="121"/>
    </location>
    <ligand>
        <name>acetyl-CoA</name>
        <dbReference type="ChEBI" id="CHEBI:57288"/>
    </ligand>
</feature>
<feature type="active site" description="Proton acceptor; via carboxylate" evidence="4">
    <location>
        <position position="447"/>
    </location>
</feature>
<dbReference type="Gene3D" id="3.30.1050.10">
    <property type="entry name" value="SCP2 sterol-binding domain"/>
    <property type="match status" value="1"/>
</dbReference>
<evidence type="ECO:0000313" key="7">
    <source>
        <dbReference type="Proteomes" id="UP000326702"/>
    </source>
</evidence>
<accession>A0A5P9QEJ7</accession>
<keyword evidence="7" id="KW-1185">Reference proteome</keyword>
<dbReference type="InterPro" id="IPR041380">
    <property type="entry name" value="Acetyltransf_17"/>
</dbReference>
<dbReference type="GO" id="GO:0034069">
    <property type="term" value="F:aminoglycoside N-acetyltransferase activity"/>
    <property type="evidence" value="ECO:0007669"/>
    <property type="project" value="TreeGrafter"/>
</dbReference>
<dbReference type="InterPro" id="IPR016181">
    <property type="entry name" value="Acyl_CoA_acyltransferase"/>
</dbReference>
<dbReference type="RefSeq" id="WP_036947521.1">
    <property type="nucleotide sequence ID" value="NZ_BAABIH010000016.1"/>
</dbReference>
<dbReference type="KEGG" id="lxl:KDY119_03234"/>
<dbReference type="SUPFAM" id="SSF55718">
    <property type="entry name" value="SCP-like"/>
    <property type="match status" value="1"/>
</dbReference>
<dbReference type="EMBL" id="CP045529">
    <property type="protein sequence ID" value="QFU99699.1"/>
    <property type="molecule type" value="Genomic_DNA"/>
</dbReference>
<dbReference type="PANTHER" id="PTHR37817:SF1">
    <property type="entry name" value="N-ACETYLTRANSFERASE EIS"/>
    <property type="match status" value="1"/>
</dbReference>
<reference evidence="6 7" key="1">
    <citation type="submission" date="2019-10" db="EMBL/GenBank/DDBJ databases">
        <title>Genome sequence of Luteimicrobium xylanilyticum HY-24.</title>
        <authorList>
            <person name="Kim D.Y."/>
            <person name="Park H.-Y."/>
        </authorList>
    </citation>
    <scope>NUCLEOTIDE SEQUENCE [LARGE SCALE GENOMIC DNA]</scope>
    <source>
        <strain evidence="6 7">HY-24</strain>
    </source>
</reference>
<comment type="similarity">
    <text evidence="1 4">Belongs to the acetyltransferase Eis family.</text>
</comment>
<feature type="binding site" evidence="4">
    <location>
        <begin position="127"/>
        <end position="132"/>
    </location>
    <ligand>
        <name>acetyl-CoA</name>
        <dbReference type="ChEBI" id="CHEBI:57288"/>
    </ligand>
</feature>
<feature type="active site" description="Proton donor" evidence="4">
    <location>
        <position position="160"/>
    </location>
</feature>
<dbReference type="Gene3D" id="3.40.630.30">
    <property type="match status" value="2"/>
</dbReference>
<feature type="binding site" evidence="4">
    <location>
        <begin position="155"/>
        <end position="156"/>
    </location>
    <ligand>
        <name>acetyl-CoA</name>
        <dbReference type="ChEBI" id="CHEBI:57288"/>
    </ligand>
</feature>
<dbReference type="InterPro" id="IPR036527">
    <property type="entry name" value="SCP2_sterol-bd_dom_sf"/>
</dbReference>
<dbReference type="SUPFAM" id="SSF55729">
    <property type="entry name" value="Acyl-CoA N-acyltransferases (Nat)"/>
    <property type="match status" value="1"/>
</dbReference>
<sequence length="447" mass="47616">MTTHPADALSALVTRQRTAPVDEESARRLAANGLELSLVTTDDERDAWVQSVARGFLDTERDAGQLAAVRERSTYRRAVGVYDPSAPEPAAPVGSVAGWVTDLTVPGGATLPTLAVSAVTVAATHHRRGIARALVEGELRTAAALGVPLASLTVSESQLYGRYGFGAAVPVTSWRIDNRRAGWIGPEPGGRVDFVSRERFRELAPALHERVRPRVVGEVPVPAGQWDSFAGTRPDAKEAGKNRAVQYTDAAGEVRGLLVYGVEENPVDYPRSTATVSLLLAENPDAHAALWRFVLGLDLIGEVRASELSVDEPLRWMIADQRAAHVEVVDHHYVRILDVSAALEARRYGAPGVLALDVTDPLGITGGRWLLDVDDDGRGVVEAWPDGAAAPAGATTVELGVTELAIAYLGGVSLATLVAAGRATTSDPAHAARVLGWHEAPRLSFWY</sequence>
<organism evidence="6 7">
    <name type="scientific">Luteimicrobium xylanilyticum</name>
    <dbReference type="NCBI Taxonomy" id="1133546"/>
    <lineage>
        <taxon>Bacteria</taxon>
        <taxon>Bacillati</taxon>
        <taxon>Actinomycetota</taxon>
        <taxon>Actinomycetes</taxon>
        <taxon>Micrococcales</taxon>
        <taxon>Luteimicrobium</taxon>
    </lineage>
</organism>
<dbReference type="PROSITE" id="PS51186">
    <property type="entry name" value="GNAT"/>
    <property type="match status" value="1"/>
</dbReference>
<comment type="subunit">
    <text evidence="4">Homohexamer; trimer of dimers.</text>
</comment>
<dbReference type="InterPro" id="IPR022902">
    <property type="entry name" value="NAcTrfase_Eis"/>
</dbReference>
<protein>
    <submittedName>
        <fullName evidence="6">UPF0256 protein</fullName>
    </submittedName>
</protein>
<gene>
    <name evidence="6" type="ORF">KDY119_03234</name>
</gene>
<dbReference type="Pfam" id="PF13530">
    <property type="entry name" value="SCP2_2"/>
    <property type="match status" value="1"/>
</dbReference>
<dbReference type="GO" id="GO:0030649">
    <property type="term" value="P:aminoglycoside antibiotic catabolic process"/>
    <property type="evidence" value="ECO:0007669"/>
    <property type="project" value="TreeGrafter"/>
</dbReference>
<dbReference type="OrthoDB" id="8399956at2"/>
<name>A0A5P9QEJ7_9MICO</name>
<evidence type="ECO:0000256" key="1">
    <source>
        <dbReference type="ARBA" id="ARBA00009213"/>
    </source>
</evidence>